<dbReference type="PANTHER" id="PTHR46198">
    <property type="entry name" value="PROTEIN-TYROSINE-PHOSPHATASE"/>
    <property type="match status" value="1"/>
</dbReference>
<keyword evidence="2" id="KW-0597">Phosphoprotein</keyword>
<comment type="caution">
    <text evidence="12">The sequence shown here is derived from an EMBL/GenBank/DDBJ whole genome shotgun (WGS) entry which is preliminary data.</text>
</comment>
<feature type="binding site" evidence="6">
    <location>
        <position position="635"/>
    </location>
    <ligand>
        <name>substrate</name>
    </ligand>
</feature>
<dbReference type="GO" id="GO:0007165">
    <property type="term" value="P:signal transduction"/>
    <property type="evidence" value="ECO:0007669"/>
    <property type="project" value="TreeGrafter"/>
</dbReference>
<evidence type="ECO:0000256" key="6">
    <source>
        <dbReference type="PIRSR" id="PIRSR608356-51"/>
    </source>
</evidence>
<dbReference type="PRINTS" id="PR00700">
    <property type="entry name" value="PRTYPHPHTASE"/>
</dbReference>
<keyword evidence="13" id="KW-1185">Reference proteome</keyword>
<dbReference type="Pfam" id="PF00102">
    <property type="entry name" value="Y_phosphatase"/>
    <property type="match status" value="1"/>
</dbReference>
<dbReference type="SUPFAM" id="SSF52799">
    <property type="entry name" value="(Phosphotyrosine protein) phosphatases II"/>
    <property type="match status" value="1"/>
</dbReference>
<evidence type="ECO:0000259" key="11">
    <source>
        <dbReference type="PROSITE" id="PS50056"/>
    </source>
</evidence>
<dbReference type="PROSITE" id="PS00383">
    <property type="entry name" value="TYR_PHOSPHATASE_1"/>
    <property type="match status" value="1"/>
</dbReference>
<feature type="domain" description="Tyrosine-protein phosphatase" evidence="10">
    <location>
        <begin position="396"/>
        <end position="650"/>
    </location>
</feature>
<dbReference type="GO" id="GO:0005829">
    <property type="term" value="C:cytosol"/>
    <property type="evidence" value="ECO:0007669"/>
    <property type="project" value="TreeGrafter"/>
</dbReference>
<feature type="transmembrane region" description="Helical" evidence="8">
    <location>
        <begin position="183"/>
        <end position="205"/>
    </location>
</feature>
<dbReference type="PROSITE" id="PS50055">
    <property type="entry name" value="TYR_PHOSPHATASE_PTP"/>
    <property type="match status" value="1"/>
</dbReference>
<feature type="binding site" evidence="6">
    <location>
        <position position="557"/>
    </location>
    <ligand>
        <name>substrate</name>
    </ligand>
</feature>
<dbReference type="EMBL" id="SRMA01004494">
    <property type="protein sequence ID" value="TRZ03679.1"/>
    <property type="molecule type" value="Genomic_DNA"/>
</dbReference>
<dbReference type="PRINTS" id="PR01778">
    <property type="entry name" value="KIMPTPASE"/>
</dbReference>
<feature type="binding site" evidence="6">
    <location>
        <begin position="591"/>
        <end position="597"/>
    </location>
    <ligand>
        <name>substrate</name>
    </ligand>
</feature>
<dbReference type="GO" id="GO:0019901">
    <property type="term" value="F:protein kinase binding"/>
    <property type="evidence" value="ECO:0007669"/>
    <property type="project" value="TreeGrafter"/>
</dbReference>
<dbReference type="GO" id="GO:0004725">
    <property type="term" value="F:protein tyrosine phosphatase activity"/>
    <property type="evidence" value="ECO:0007669"/>
    <property type="project" value="UniProtKB-EC"/>
</dbReference>
<evidence type="ECO:0000256" key="4">
    <source>
        <dbReference type="ARBA" id="ARBA00022912"/>
    </source>
</evidence>
<evidence type="ECO:0000256" key="1">
    <source>
        <dbReference type="ARBA" id="ARBA00013064"/>
    </source>
</evidence>
<evidence type="ECO:0000313" key="12">
    <source>
        <dbReference type="EMBL" id="TRZ03679.1"/>
    </source>
</evidence>
<organism evidence="12 13">
    <name type="scientific">Danionella cerebrum</name>
    <dbReference type="NCBI Taxonomy" id="2873325"/>
    <lineage>
        <taxon>Eukaryota</taxon>
        <taxon>Metazoa</taxon>
        <taxon>Chordata</taxon>
        <taxon>Craniata</taxon>
        <taxon>Vertebrata</taxon>
        <taxon>Euteleostomi</taxon>
        <taxon>Actinopterygii</taxon>
        <taxon>Neopterygii</taxon>
        <taxon>Teleostei</taxon>
        <taxon>Ostariophysi</taxon>
        <taxon>Cypriniformes</taxon>
        <taxon>Danionidae</taxon>
        <taxon>Danioninae</taxon>
        <taxon>Danionella</taxon>
    </lineage>
</organism>
<evidence type="ECO:0000256" key="3">
    <source>
        <dbReference type="ARBA" id="ARBA00022801"/>
    </source>
</evidence>
<evidence type="ECO:0000256" key="5">
    <source>
        <dbReference type="PIRSR" id="PIRSR608356-50"/>
    </source>
</evidence>
<keyword evidence="9" id="KW-0732">Signal</keyword>
<keyword evidence="8" id="KW-0472">Membrane</keyword>
<feature type="compositionally biased region" description="Low complexity" evidence="7">
    <location>
        <begin position="274"/>
        <end position="290"/>
    </location>
</feature>
<dbReference type="OrthoDB" id="9993594at2759"/>
<dbReference type="STRING" id="623744.A0A553RNC0"/>
<dbReference type="InterPro" id="IPR016130">
    <property type="entry name" value="Tyr_Pase_AS"/>
</dbReference>
<protein>
    <recommendedName>
        <fullName evidence="1">protein-tyrosine-phosphatase</fullName>
        <ecNumber evidence="1">3.1.3.48</ecNumber>
    </recommendedName>
</protein>
<dbReference type="SMART" id="SM00404">
    <property type="entry name" value="PTPc_motif"/>
    <property type="match status" value="1"/>
</dbReference>
<feature type="domain" description="Tyrosine specific protein phosphatases" evidence="11">
    <location>
        <begin position="568"/>
        <end position="641"/>
    </location>
</feature>
<evidence type="ECO:0000256" key="9">
    <source>
        <dbReference type="SAM" id="SignalP"/>
    </source>
</evidence>
<dbReference type="GO" id="GO:0005886">
    <property type="term" value="C:plasma membrane"/>
    <property type="evidence" value="ECO:0007669"/>
    <property type="project" value="TreeGrafter"/>
</dbReference>
<dbReference type="EC" id="3.1.3.48" evidence="1"/>
<keyword evidence="8" id="KW-0812">Transmembrane</keyword>
<evidence type="ECO:0000256" key="8">
    <source>
        <dbReference type="SAM" id="Phobius"/>
    </source>
</evidence>
<dbReference type="FunFam" id="3.90.190.10:FF:000020">
    <property type="entry name" value="Tyrosine-protein phosphatase non-receptor type 5"/>
    <property type="match status" value="1"/>
</dbReference>
<proteinExistence type="predicted"/>
<dbReference type="InterPro" id="IPR003595">
    <property type="entry name" value="Tyr_Pase_cat"/>
</dbReference>
<dbReference type="Proteomes" id="UP000316079">
    <property type="component" value="Unassembled WGS sequence"/>
</dbReference>
<feature type="chain" id="PRO_5021899291" description="protein-tyrosine-phosphatase" evidence="9">
    <location>
        <begin position="24"/>
        <end position="660"/>
    </location>
</feature>
<feature type="region of interest" description="Disordered" evidence="7">
    <location>
        <begin position="274"/>
        <end position="327"/>
    </location>
</feature>
<evidence type="ECO:0000313" key="13">
    <source>
        <dbReference type="Proteomes" id="UP000316079"/>
    </source>
</evidence>
<dbReference type="Gene3D" id="3.90.190.10">
    <property type="entry name" value="Protein tyrosine phosphatase superfamily"/>
    <property type="match status" value="1"/>
</dbReference>
<dbReference type="AlphaFoldDB" id="A0A553RNC0"/>
<keyword evidence="4" id="KW-0904">Protein phosphatase</keyword>
<gene>
    <name evidence="12" type="ORF">DNTS_033760</name>
</gene>
<evidence type="ECO:0000256" key="2">
    <source>
        <dbReference type="ARBA" id="ARBA00022553"/>
    </source>
</evidence>
<evidence type="ECO:0000256" key="7">
    <source>
        <dbReference type="SAM" id="MobiDB-lite"/>
    </source>
</evidence>
<evidence type="ECO:0000259" key="10">
    <source>
        <dbReference type="PROSITE" id="PS50055"/>
    </source>
</evidence>
<feature type="compositionally biased region" description="Polar residues" evidence="7">
    <location>
        <begin position="299"/>
        <end position="325"/>
    </location>
</feature>
<dbReference type="PANTHER" id="PTHR46198:SF2">
    <property type="entry name" value="RECEPTOR-TYPE TYROSINE-PROTEIN PHOSPHATASE R"/>
    <property type="match status" value="1"/>
</dbReference>
<dbReference type="InterPro" id="IPR000387">
    <property type="entry name" value="Tyr_Pase_dom"/>
</dbReference>
<name>A0A553RNC0_9TELE</name>
<dbReference type="SMART" id="SM00194">
    <property type="entry name" value="PTPc"/>
    <property type="match status" value="1"/>
</dbReference>
<feature type="active site" description="Phosphocysteine intermediate" evidence="5">
    <location>
        <position position="591"/>
    </location>
</feature>
<dbReference type="InterPro" id="IPR029021">
    <property type="entry name" value="Prot-tyrosine_phosphatase-like"/>
</dbReference>
<dbReference type="InterPro" id="IPR008356">
    <property type="entry name" value="Tyr_Pase_KIM-con"/>
</dbReference>
<keyword evidence="8" id="KW-1133">Transmembrane helix</keyword>
<keyword evidence="3" id="KW-0378">Hydrolase</keyword>
<sequence>MFPNAALLVISSLTGLHVTGVFTADDGASQIPHRRLAKGRSVYDHINILTQDETSGLDAKVQSPRRMAKLVPAGFLKPHIPRGKRRKSEDSFLQNHDQATFGIKTPSSGHRVTMEENEGVELYVSSVRAEDPAVHEEMLRLLDIGGVQHSSGSHGITEASTQQQKNVVGAPQERSSVWGTDGFFLLLVCFSLLISLFTCSLVHFVDYRTNFKANISPLVFDVCELVPVLYRLKEKHPSEPQLKEPSPPIVHDVHLAPVIVPGVQPPLLVKNSMVQASQPPSVSRPASSSPEPQPWCVISLQQTPDSGSTPAEPQARASSVSSTHSPFRMKPVAGLQERRGSNVSLVLDMSALGSVEPLSCSVVTPRERVAQEYLHTASRVLTRALLRETSLNTQNLQAEFAEIPMNFVDQKELDIPNHGSKNRYKSILPNPHSRVVLKTKNSKDPLSSYINANYIRGYLGEEKAFIATQGPMIHTVNDFWQMIWQEDSPIIVMITKLKEKNEKCVLYWPEKRGIYGKVEVFVSSVKESDHYIIRTLLLKHGGQSRRVQHYWYRSWPDQKTPEGAGPLLQLLSDVELDRRSCVTRGPITVHCSAGIGRTGCFIASSIGCHQLEQTGEVDILKIICQLRTDRGGMIQTEEQYEFVHHALSLFESQLPVETEP</sequence>
<dbReference type="GO" id="GO:0030054">
    <property type="term" value="C:cell junction"/>
    <property type="evidence" value="ECO:0007669"/>
    <property type="project" value="TreeGrafter"/>
</dbReference>
<reference evidence="12 13" key="1">
    <citation type="journal article" date="2019" name="Sci. Data">
        <title>Hybrid genome assembly and annotation of Danionella translucida.</title>
        <authorList>
            <person name="Kadobianskyi M."/>
            <person name="Schulze L."/>
            <person name="Schuelke M."/>
            <person name="Judkewitz B."/>
        </authorList>
    </citation>
    <scope>NUCLEOTIDE SEQUENCE [LARGE SCALE GENOMIC DNA]</scope>
    <source>
        <strain evidence="12 13">Bolton</strain>
    </source>
</reference>
<dbReference type="InterPro" id="IPR000242">
    <property type="entry name" value="PTP_cat"/>
</dbReference>
<dbReference type="PROSITE" id="PS50056">
    <property type="entry name" value="TYR_PHOSPHATASE_2"/>
    <property type="match status" value="1"/>
</dbReference>
<accession>A0A553RNC0</accession>
<feature type="signal peptide" evidence="9">
    <location>
        <begin position="1"/>
        <end position="23"/>
    </location>
</feature>